<name>A0A9W5TXU6_9BACI</name>
<organism evidence="1 2">
    <name type="scientific">Lentibacillus populi</name>
    <dbReference type="NCBI Taxonomy" id="1827502"/>
    <lineage>
        <taxon>Bacteria</taxon>
        <taxon>Bacillati</taxon>
        <taxon>Bacillota</taxon>
        <taxon>Bacilli</taxon>
        <taxon>Bacillales</taxon>
        <taxon>Bacillaceae</taxon>
        <taxon>Lentibacillus</taxon>
    </lineage>
</organism>
<reference evidence="1" key="2">
    <citation type="submission" date="2020-09" db="EMBL/GenBank/DDBJ databases">
        <authorList>
            <person name="Sun Q."/>
            <person name="Zhou Y."/>
        </authorList>
    </citation>
    <scope>NUCLEOTIDE SEQUENCE</scope>
    <source>
        <strain evidence="1">CGMCC 1.15454</strain>
    </source>
</reference>
<gene>
    <name evidence="1" type="ORF">GCM10011409_22960</name>
</gene>
<dbReference type="SUPFAM" id="SSF143011">
    <property type="entry name" value="RelE-like"/>
    <property type="match status" value="1"/>
</dbReference>
<dbReference type="Proteomes" id="UP000621492">
    <property type="component" value="Unassembled WGS sequence"/>
</dbReference>
<evidence type="ECO:0000313" key="2">
    <source>
        <dbReference type="Proteomes" id="UP000621492"/>
    </source>
</evidence>
<dbReference type="InterPro" id="IPR035093">
    <property type="entry name" value="RelE/ParE_toxin_dom_sf"/>
</dbReference>
<sequence>MNKVFWSDSAEKKMLSFNSEYYMIKETRDYIAIVMKDIENYLLNPFISKRYIEEKGDHKGIARIVYRKFKVYYEKVDEEIIILAIKFPGEQ</sequence>
<dbReference type="EMBL" id="BMJD01000016">
    <property type="protein sequence ID" value="GGB44764.1"/>
    <property type="molecule type" value="Genomic_DNA"/>
</dbReference>
<dbReference type="AlphaFoldDB" id="A0A9W5TXU6"/>
<proteinExistence type="predicted"/>
<dbReference type="RefSeq" id="WP_188725216.1">
    <property type="nucleotide sequence ID" value="NZ_BMJD01000016.1"/>
</dbReference>
<comment type="caution">
    <text evidence="1">The sequence shown here is derived from an EMBL/GenBank/DDBJ whole genome shotgun (WGS) entry which is preliminary data.</text>
</comment>
<evidence type="ECO:0000313" key="1">
    <source>
        <dbReference type="EMBL" id="GGB44764.1"/>
    </source>
</evidence>
<keyword evidence="2" id="KW-1185">Reference proteome</keyword>
<protein>
    <submittedName>
        <fullName evidence="1">Uncharacterized protein</fullName>
    </submittedName>
</protein>
<reference evidence="1" key="1">
    <citation type="journal article" date="2014" name="Int. J. Syst. Evol. Microbiol.">
        <title>Complete genome sequence of Corynebacterium casei LMG S-19264T (=DSM 44701T), isolated from a smear-ripened cheese.</title>
        <authorList>
            <consortium name="US DOE Joint Genome Institute (JGI-PGF)"/>
            <person name="Walter F."/>
            <person name="Albersmeier A."/>
            <person name="Kalinowski J."/>
            <person name="Ruckert C."/>
        </authorList>
    </citation>
    <scope>NUCLEOTIDE SEQUENCE</scope>
    <source>
        <strain evidence="1">CGMCC 1.15454</strain>
    </source>
</reference>
<accession>A0A9W5TXU6</accession>